<dbReference type="Gene3D" id="3.10.20.740">
    <property type="match status" value="1"/>
</dbReference>
<dbReference type="PANTHER" id="PTHR24960:SF84">
    <property type="entry name" value="HYDROGENASE SUBUNIT"/>
    <property type="match status" value="1"/>
</dbReference>
<proteinExistence type="predicted"/>
<comment type="function">
    <text evidence="1">Ferredoxins are iron-sulfur proteins that transfer electrons in a wide variety of metabolic reactions.</text>
</comment>
<evidence type="ECO:0000256" key="6">
    <source>
        <dbReference type="ARBA" id="ARBA00023014"/>
    </source>
</evidence>
<dbReference type="InterPro" id="IPR050157">
    <property type="entry name" value="PSI_iron-sulfur_center"/>
</dbReference>
<feature type="domain" description="4Fe-4S ferredoxin-type" evidence="8">
    <location>
        <begin position="114"/>
        <end position="145"/>
    </location>
</feature>
<dbReference type="Proteomes" id="UP000298324">
    <property type="component" value="Unassembled WGS sequence"/>
</dbReference>
<protein>
    <recommendedName>
        <fullName evidence="2">Ferredoxin</fullName>
    </recommendedName>
</protein>
<keyword evidence="4" id="KW-0479">Metal-binding</keyword>
<dbReference type="GO" id="GO:0051539">
    <property type="term" value="F:4 iron, 4 sulfur cluster binding"/>
    <property type="evidence" value="ECO:0007669"/>
    <property type="project" value="UniProtKB-KW"/>
</dbReference>
<keyword evidence="5" id="KW-0408">Iron</keyword>
<dbReference type="RefSeq" id="WP_190240032.1">
    <property type="nucleotide sequence ID" value="NZ_QFGA01000001.1"/>
</dbReference>
<gene>
    <name evidence="9" type="primary">hndD_1</name>
    <name evidence="9" type="ORF">Psch_01970</name>
</gene>
<evidence type="ECO:0000313" key="9">
    <source>
        <dbReference type="EMBL" id="TEB08407.1"/>
    </source>
</evidence>
<dbReference type="Gene3D" id="3.30.70.20">
    <property type="match status" value="1"/>
</dbReference>
<dbReference type="SUPFAM" id="SSF54862">
    <property type="entry name" value="4Fe-4S ferredoxins"/>
    <property type="match status" value="1"/>
</dbReference>
<dbReference type="PROSITE" id="PS51085">
    <property type="entry name" value="2FE2S_FER_2"/>
    <property type="match status" value="1"/>
</dbReference>
<dbReference type="Pfam" id="PF12838">
    <property type="entry name" value="Fer4_7"/>
    <property type="match status" value="1"/>
</dbReference>
<keyword evidence="3" id="KW-0004">4Fe-4S</keyword>
<feature type="domain" description="2Fe-2S ferredoxin-type" evidence="7">
    <location>
        <begin position="1"/>
        <end position="79"/>
    </location>
</feature>
<dbReference type="InterPro" id="IPR036010">
    <property type="entry name" value="2Fe-2S_ferredoxin-like_sf"/>
</dbReference>
<dbReference type="InterPro" id="IPR017896">
    <property type="entry name" value="4Fe4S_Fe-S-bd"/>
</dbReference>
<keyword evidence="6" id="KW-0411">Iron-sulfur</keyword>
<dbReference type="Pfam" id="PF13510">
    <property type="entry name" value="Fer2_4"/>
    <property type="match status" value="1"/>
</dbReference>
<dbReference type="EMBL" id="QFGA01000001">
    <property type="protein sequence ID" value="TEB08407.1"/>
    <property type="molecule type" value="Genomic_DNA"/>
</dbReference>
<evidence type="ECO:0000256" key="5">
    <source>
        <dbReference type="ARBA" id="ARBA00023004"/>
    </source>
</evidence>
<comment type="caution">
    <text evidence="9">The sequence shown here is derived from an EMBL/GenBank/DDBJ whole genome shotgun (WGS) entry which is preliminary data.</text>
</comment>
<name>A0A4Y7RJA4_9FIRM</name>
<evidence type="ECO:0000259" key="7">
    <source>
        <dbReference type="PROSITE" id="PS51085"/>
    </source>
</evidence>
<evidence type="ECO:0000256" key="4">
    <source>
        <dbReference type="ARBA" id="ARBA00022723"/>
    </source>
</evidence>
<dbReference type="InterPro" id="IPR001041">
    <property type="entry name" value="2Fe-2S_ferredoxin-type"/>
</dbReference>
<keyword evidence="9" id="KW-0560">Oxidoreductase</keyword>
<evidence type="ECO:0000256" key="3">
    <source>
        <dbReference type="ARBA" id="ARBA00022485"/>
    </source>
</evidence>
<reference evidence="9 10" key="1">
    <citation type="journal article" date="2018" name="Environ. Microbiol.">
        <title>Novel energy conservation strategies and behaviour of Pelotomaculum schinkii driving syntrophic propionate catabolism.</title>
        <authorList>
            <person name="Hidalgo-Ahumada C.A.P."/>
            <person name="Nobu M.K."/>
            <person name="Narihiro T."/>
            <person name="Tamaki H."/>
            <person name="Liu W.T."/>
            <person name="Kamagata Y."/>
            <person name="Stams A.J.M."/>
            <person name="Imachi H."/>
            <person name="Sousa D.Z."/>
        </authorList>
    </citation>
    <scope>NUCLEOTIDE SEQUENCE [LARGE SCALE GENOMIC DNA]</scope>
    <source>
        <strain evidence="9 10">HH</strain>
    </source>
</reference>
<dbReference type="PANTHER" id="PTHR24960">
    <property type="entry name" value="PHOTOSYSTEM I IRON-SULFUR CENTER-RELATED"/>
    <property type="match status" value="1"/>
</dbReference>
<keyword evidence="10" id="KW-1185">Reference proteome</keyword>
<dbReference type="PROSITE" id="PS00198">
    <property type="entry name" value="4FE4S_FER_1"/>
    <property type="match status" value="1"/>
</dbReference>
<dbReference type="PROSITE" id="PS51379">
    <property type="entry name" value="4FE4S_FER_2"/>
    <property type="match status" value="2"/>
</dbReference>
<dbReference type="AlphaFoldDB" id="A0A4Y7RJA4"/>
<sequence>MKITIDGQQCEASRGEFILDVALKNGIHIPALCHNAALPGLASCRLCMVEVVEGAWSKVVASCVYPITSEIEVVTGSEKIIRMRRTLLMLLGARAQQNDYIRKLMQEYGVAPPKRFKGDKDEHCVMCGLCVSACEKMGANSIATVNRGITKKVATPFDEPSKTCIGCAACAAVCPTGAIRVTEGHGKRKIWNKEFELLACTVCGKPFITPEQVAYLKSSMDQPMAEIICETCKRMIAGKRLGETYANVTVSKRYVR</sequence>
<dbReference type="GO" id="GO:0046872">
    <property type="term" value="F:metal ion binding"/>
    <property type="evidence" value="ECO:0007669"/>
    <property type="project" value="UniProtKB-KW"/>
</dbReference>
<dbReference type="SUPFAM" id="SSF54292">
    <property type="entry name" value="2Fe-2S ferredoxin-like"/>
    <property type="match status" value="1"/>
</dbReference>
<organism evidence="9 10">
    <name type="scientific">Pelotomaculum schinkii</name>
    <dbReference type="NCBI Taxonomy" id="78350"/>
    <lineage>
        <taxon>Bacteria</taxon>
        <taxon>Bacillati</taxon>
        <taxon>Bacillota</taxon>
        <taxon>Clostridia</taxon>
        <taxon>Eubacteriales</taxon>
        <taxon>Desulfotomaculaceae</taxon>
        <taxon>Pelotomaculum</taxon>
    </lineage>
</organism>
<dbReference type="CDD" id="cd00207">
    <property type="entry name" value="fer2"/>
    <property type="match status" value="1"/>
</dbReference>
<evidence type="ECO:0000313" key="10">
    <source>
        <dbReference type="Proteomes" id="UP000298324"/>
    </source>
</evidence>
<evidence type="ECO:0000259" key="8">
    <source>
        <dbReference type="PROSITE" id="PS51379"/>
    </source>
</evidence>
<evidence type="ECO:0000256" key="1">
    <source>
        <dbReference type="ARBA" id="ARBA00003532"/>
    </source>
</evidence>
<feature type="domain" description="4Fe-4S ferredoxin-type" evidence="8">
    <location>
        <begin position="153"/>
        <end position="184"/>
    </location>
</feature>
<accession>A0A4Y7RJA4</accession>
<evidence type="ECO:0000256" key="2">
    <source>
        <dbReference type="ARBA" id="ARBA00013529"/>
    </source>
</evidence>
<dbReference type="InterPro" id="IPR017900">
    <property type="entry name" value="4Fe4S_Fe_S_CS"/>
</dbReference>
<dbReference type="GO" id="GO:0016491">
    <property type="term" value="F:oxidoreductase activity"/>
    <property type="evidence" value="ECO:0007669"/>
    <property type="project" value="UniProtKB-KW"/>
</dbReference>